<feature type="transmembrane region" description="Helical" evidence="1">
    <location>
        <begin position="53"/>
        <end position="78"/>
    </location>
</feature>
<accession>A0AAE2MIA6</accession>
<proteinExistence type="predicted"/>
<gene>
    <name evidence="2" type="ORF">GGE16_002068</name>
</gene>
<keyword evidence="1" id="KW-0812">Transmembrane</keyword>
<reference evidence="2 3" key="1">
    <citation type="submission" date="2020-08" db="EMBL/GenBank/DDBJ databases">
        <title>Genomic Encyclopedia of Type Strains, Phase IV (KMG-V): Genome sequencing to study the core and pangenomes of soil and plant-associated prokaryotes.</title>
        <authorList>
            <person name="Whitman W."/>
        </authorList>
    </citation>
    <scope>NUCLEOTIDE SEQUENCE [LARGE SCALE GENOMIC DNA]</scope>
    <source>
        <strain evidence="2 3">SEMIA 415</strain>
    </source>
</reference>
<keyword evidence="1" id="KW-0472">Membrane</keyword>
<organism evidence="2 3">
    <name type="scientific">Rhizobium leguminosarum</name>
    <dbReference type="NCBI Taxonomy" id="384"/>
    <lineage>
        <taxon>Bacteria</taxon>
        <taxon>Pseudomonadati</taxon>
        <taxon>Pseudomonadota</taxon>
        <taxon>Alphaproteobacteria</taxon>
        <taxon>Hyphomicrobiales</taxon>
        <taxon>Rhizobiaceae</taxon>
        <taxon>Rhizobium/Agrobacterium group</taxon>
        <taxon>Rhizobium</taxon>
    </lineage>
</organism>
<dbReference type="Proteomes" id="UP000538507">
    <property type="component" value="Unassembled WGS sequence"/>
</dbReference>
<dbReference type="EMBL" id="JACIGO010000002">
    <property type="protein sequence ID" value="MBB4290028.1"/>
    <property type="molecule type" value="Genomic_DNA"/>
</dbReference>
<comment type="caution">
    <text evidence="2">The sequence shown here is derived from an EMBL/GenBank/DDBJ whole genome shotgun (WGS) entry which is preliminary data.</text>
</comment>
<evidence type="ECO:0000313" key="3">
    <source>
        <dbReference type="Proteomes" id="UP000538507"/>
    </source>
</evidence>
<name>A0AAE2MIA6_RHILE</name>
<evidence type="ECO:0000313" key="2">
    <source>
        <dbReference type="EMBL" id="MBB4290028.1"/>
    </source>
</evidence>
<sequence length="98" mass="11008">MRLSRGSSIFKRRRSHSSGTRFRRIHRWLSIAFTLAAITNIIAMVQQRSAVRMGLLLGGVLAMLPLGLLLVTGLYLFMLPLGRAQRRMGVKGDDRQDA</sequence>
<dbReference type="AlphaFoldDB" id="A0AAE2MIA6"/>
<protein>
    <submittedName>
        <fullName evidence="2">Quinol-cytochrome oxidoreductase complex cytochrome b subunit</fullName>
    </submittedName>
</protein>
<keyword evidence="1" id="KW-1133">Transmembrane helix</keyword>
<evidence type="ECO:0000256" key="1">
    <source>
        <dbReference type="SAM" id="Phobius"/>
    </source>
</evidence>